<gene>
    <name evidence="6" type="ORF">ANE_LOCUS4821</name>
</gene>
<protein>
    <recommendedName>
        <fullName evidence="8">EngC GTPase domain-containing protein</fullName>
    </recommendedName>
</protein>
<dbReference type="PROSITE" id="PS50936">
    <property type="entry name" value="ENGC_GTPASE"/>
    <property type="match status" value="1"/>
</dbReference>
<evidence type="ECO:0000256" key="1">
    <source>
        <dbReference type="ARBA" id="ARBA00022741"/>
    </source>
</evidence>
<dbReference type="Proteomes" id="UP000489600">
    <property type="component" value="Unassembled WGS sequence"/>
</dbReference>
<dbReference type="PANTHER" id="PTHR32120:SF11">
    <property type="entry name" value="SMALL RIBOSOMAL SUBUNIT BIOGENESIS GTPASE RSGA 1, MITOCHONDRIAL-RELATED"/>
    <property type="match status" value="1"/>
</dbReference>
<proteinExistence type="inferred from homology"/>
<reference evidence="6" key="1">
    <citation type="submission" date="2019-07" db="EMBL/GenBank/DDBJ databases">
        <authorList>
            <person name="Dittberner H."/>
        </authorList>
    </citation>
    <scope>NUCLEOTIDE SEQUENCE [LARGE SCALE GENOMIC DNA]</scope>
</reference>
<keyword evidence="2" id="KW-0342">GTP-binding</keyword>
<dbReference type="GO" id="GO:0005525">
    <property type="term" value="F:GTP binding"/>
    <property type="evidence" value="ECO:0007669"/>
    <property type="project" value="UniProtKB-KW"/>
</dbReference>
<dbReference type="InterPro" id="IPR010914">
    <property type="entry name" value="RsgA_GTPase_dom"/>
</dbReference>
<organism evidence="6 7">
    <name type="scientific">Arabis nemorensis</name>
    <dbReference type="NCBI Taxonomy" id="586526"/>
    <lineage>
        <taxon>Eukaryota</taxon>
        <taxon>Viridiplantae</taxon>
        <taxon>Streptophyta</taxon>
        <taxon>Embryophyta</taxon>
        <taxon>Tracheophyta</taxon>
        <taxon>Spermatophyta</taxon>
        <taxon>Magnoliopsida</taxon>
        <taxon>eudicotyledons</taxon>
        <taxon>Gunneridae</taxon>
        <taxon>Pentapetalae</taxon>
        <taxon>rosids</taxon>
        <taxon>malvids</taxon>
        <taxon>Brassicales</taxon>
        <taxon>Brassicaceae</taxon>
        <taxon>Arabideae</taxon>
        <taxon>Arabis</taxon>
    </lineage>
</organism>
<dbReference type="CDD" id="cd01854">
    <property type="entry name" value="YjeQ_EngC"/>
    <property type="match status" value="1"/>
</dbReference>
<accession>A0A565AY97</accession>
<dbReference type="InterPro" id="IPR012340">
    <property type="entry name" value="NA-bd_OB-fold"/>
</dbReference>
<sequence length="475" mass="53053">MQSSSTTSIIRHSSSAALATFLRRTAYHHGGCGVGVTIRRSYYLLSSKRSNPPHVPTIPHPSKIFLRALLAPVLSFDDKPQLGESEAIGTVAAAQANYMRVIVARDDDSSKSGIELVCVVKAVLKKMQRTVLAGDKVFVGSIDWIDQRGMITNVFERRSEILDPPVANLDHLLVLFSLDQPKLDPSTLTRFLVEAESTGIPLTLALNKCELVTQAVRKRNLIAGQWSCLQELEYWKTRLRGWNYEPLFCSVATRVGLDAVETNLRNQTSVIVGPSGVGKSSLINLLRNEKGFKPVLDIKWYENSGKKKKNWFEDQSVGEVSTSNGRGKHTTRNVSLLPVCGGGYLADTPGFNKHKLLKVTKQVLPLCFPEVCPEIRKMIEGGKCLFNDCSHIGVEGCAVKDGWERYPDYFQLLDEIRIEEESQLKKYGTKKESDVRYSKVGKMGEKQAVPRLDPKKYKRESRKKTKQTLLAELGD</sequence>
<evidence type="ECO:0000313" key="7">
    <source>
        <dbReference type="Proteomes" id="UP000489600"/>
    </source>
</evidence>
<dbReference type="PROSITE" id="PS51721">
    <property type="entry name" value="G_CP"/>
    <property type="match status" value="1"/>
</dbReference>
<dbReference type="HAMAP" id="MF_01820">
    <property type="entry name" value="GTPase_RsgA"/>
    <property type="match status" value="1"/>
</dbReference>
<feature type="domain" description="CP-type G" evidence="5">
    <location>
        <begin position="159"/>
        <end position="354"/>
    </location>
</feature>
<dbReference type="InterPro" id="IPR030378">
    <property type="entry name" value="G_CP_dom"/>
</dbReference>
<dbReference type="Pfam" id="PF03193">
    <property type="entry name" value="RsgA_GTPase"/>
    <property type="match status" value="1"/>
</dbReference>
<evidence type="ECO:0000256" key="3">
    <source>
        <dbReference type="SAM" id="MobiDB-lite"/>
    </source>
</evidence>
<name>A0A565AY97_9BRAS</name>
<dbReference type="SUPFAM" id="SSF52540">
    <property type="entry name" value="P-loop containing nucleoside triphosphate hydrolases"/>
    <property type="match status" value="1"/>
</dbReference>
<evidence type="ECO:0008006" key="8">
    <source>
        <dbReference type="Google" id="ProtNLM"/>
    </source>
</evidence>
<comment type="caution">
    <text evidence="6">The sequence shown here is derived from an EMBL/GenBank/DDBJ whole genome shotgun (WGS) entry which is preliminary data.</text>
</comment>
<dbReference type="EMBL" id="CABITT030000002">
    <property type="protein sequence ID" value="VVA94376.1"/>
    <property type="molecule type" value="Genomic_DNA"/>
</dbReference>
<feature type="domain" description="EngC GTPase" evidence="4">
    <location>
        <begin position="167"/>
        <end position="352"/>
    </location>
</feature>
<keyword evidence="1" id="KW-0547">Nucleotide-binding</keyword>
<dbReference type="Gene3D" id="2.40.50.140">
    <property type="entry name" value="Nucleic acid-binding proteins"/>
    <property type="match status" value="1"/>
</dbReference>
<dbReference type="GO" id="GO:0003924">
    <property type="term" value="F:GTPase activity"/>
    <property type="evidence" value="ECO:0007669"/>
    <property type="project" value="InterPro"/>
</dbReference>
<dbReference type="Gene3D" id="1.10.40.50">
    <property type="entry name" value="Probable gtpase engc, domain 3"/>
    <property type="match status" value="1"/>
</dbReference>
<dbReference type="NCBIfam" id="TIGR00157">
    <property type="entry name" value="ribosome small subunit-dependent GTPase A"/>
    <property type="match status" value="1"/>
</dbReference>
<dbReference type="SUPFAM" id="SSF50249">
    <property type="entry name" value="Nucleic acid-binding proteins"/>
    <property type="match status" value="1"/>
</dbReference>
<evidence type="ECO:0000259" key="5">
    <source>
        <dbReference type="PROSITE" id="PS51721"/>
    </source>
</evidence>
<feature type="compositionally biased region" description="Basic residues" evidence="3">
    <location>
        <begin position="456"/>
        <end position="466"/>
    </location>
</feature>
<dbReference type="Gene3D" id="3.40.50.300">
    <property type="entry name" value="P-loop containing nucleotide triphosphate hydrolases"/>
    <property type="match status" value="1"/>
</dbReference>
<dbReference type="OrthoDB" id="442158at2759"/>
<evidence type="ECO:0000256" key="2">
    <source>
        <dbReference type="ARBA" id="ARBA00023134"/>
    </source>
</evidence>
<dbReference type="InterPro" id="IPR004881">
    <property type="entry name" value="Ribosome_biogen_GTPase_RsgA"/>
</dbReference>
<dbReference type="InterPro" id="IPR027417">
    <property type="entry name" value="P-loop_NTPase"/>
</dbReference>
<feature type="compositionally biased region" description="Basic and acidic residues" evidence="3">
    <location>
        <begin position="436"/>
        <end position="445"/>
    </location>
</feature>
<keyword evidence="7" id="KW-1185">Reference proteome</keyword>
<evidence type="ECO:0000313" key="6">
    <source>
        <dbReference type="EMBL" id="VVA94376.1"/>
    </source>
</evidence>
<dbReference type="PANTHER" id="PTHR32120">
    <property type="entry name" value="SMALL RIBOSOMAL SUBUNIT BIOGENESIS GTPASE RSGA"/>
    <property type="match status" value="1"/>
</dbReference>
<feature type="region of interest" description="Disordered" evidence="3">
    <location>
        <begin position="436"/>
        <end position="475"/>
    </location>
</feature>
<evidence type="ECO:0000259" key="4">
    <source>
        <dbReference type="PROSITE" id="PS50936"/>
    </source>
</evidence>
<dbReference type="AlphaFoldDB" id="A0A565AY97"/>